<dbReference type="Gene3D" id="1.20.5.4130">
    <property type="match status" value="1"/>
</dbReference>
<evidence type="ECO:0000256" key="3">
    <source>
        <dbReference type="ARBA" id="ARBA00022821"/>
    </source>
</evidence>
<reference evidence="6" key="1">
    <citation type="submission" date="2018-02" db="EMBL/GenBank/DDBJ databases">
        <authorList>
            <person name="Cohen D.B."/>
            <person name="Kent A.D."/>
        </authorList>
    </citation>
    <scope>NUCLEOTIDE SEQUENCE</scope>
</reference>
<proteinExistence type="predicted"/>
<evidence type="ECO:0000313" key="6">
    <source>
        <dbReference type="EMBL" id="SPC95848.1"/>
    </source>
</evidence>
<dbReference type="Pfam" id="PF18052">
    <property type="entry name" value="Rx_N"/>
    <property type="match status" value="1"/>
</dbReference>
<organism evidence="6">
    <name type="scientific">Fagus sylvatica</name>
    <name type="common">Beechnut</name>
    <dbReference type="NCBI Taxonomy" id="28930"/>
    <lineage>
        <taxon>Eukaryota</taxon>
        <taxon>Viridiplantae</taxon>
        <taxon>Streptophyta</taxon>
        <taxon>Embryophyta</taxon>
        <taxon>Tracheophyta</taxon>
        <taxon>Spermatophyta</taxon>
        <taxon>Magnoliopsida</taxon>
        <taxon>eudicotyledons</taxon>
        <taxon>Gunneridae</taxon>
        <taxon>Pentapetalae</taxon>
        <taxon>rosids</taxon>
        <taxon>fabids</taxon>
        <taxon>Fagales</taxon>
        <taxon>Fagaceae</taxon>
        <taxon>Fagus</taxon>
    </lineage>
</organism>
<dbReference type="AlphaFoldDB" id="A0A2N9G8L1"/>
<keyword evidence="2" id="KW-0547">Nucleotide-binding</keyword>
<dbReference type="PANTHER" id="PTHR19338:SF37">
    <property type="entry name" value="DISEASE RESISTANCE PROTEIN RGA4"/>
    <property type="match status" value="1"/>
</dbReference>
<dbReference type="PANTHER" id="PTHR19338">
    <property type="entry name" value="TRANSLOCASE OF INNER MITOCHONDRIAL MEMBRANE 13 HOMOLOG"/>
    <property type="match status" value="1"/>
</dbReference>
<evidence type="ECO:0000256" key="1">
    <source>
        <dbReference type="ARBA" id="ARBA00022737"/>
    </source>
</evidence>
<keyword evidence="3" id="KW-0611">Plant defense</keyword>
<keyword evidence="1" id="KW-0677">Repeat</keyword>
<evidence type="ECO:0000259" key="5">
    <source>
        <dbReference type="Pfam" id="PF18052"/>
    </source>
</evidence>
<dbReference type="InterPro" id="IPR041118">
    <property type="entry name" value="Rx_N"/>
</dbReference>
<evidence type="ECO:0000256" key="4">
    <source>
        <dbReference type="SAM" id="MobiDB-lite"/>
    </source>
</evidence>
<dbReference type="CDD" id="cd14798">
    <property type="entry name" value="RX-CC_like"/>
    <property type="match status" value="1"/>
</dbReference>
<dbReference type="EMBL" id="OIVN01001611">
    <property type="protein sequence ID" value="SPC95848.1"/>
    <property type="molecule type" value="Genomic_DNA"/>
</dbReference>
<name>A0A2N9G8L1_FAGSY</name>
<evidence type="ECO:0000256" key="2">
    <source>
        <dbReference type="ARBA" id="ARBA00022741"/>
    </source>
</evidence>
<sequence>MALNLVSGITEQLGSIIASEFTLTASVKEEIPKLERKFRTIQAVLDDAEKRQVKEKAVKLWLDKLKDVSYEMDDVLDEWNTAMIKAAIAKEEEEEEEAETSTAKKRKMRLSKRERCTGLN</sequence>
<accession>A0A2N9G8L1</accession>
<dbReference type="GO" id="GO:0000166">
    <property type="term" value="F:nucleotide binding"/>
    <property type="evidence" value="ECO:0007669"/>
    <property type="project" value="UniProtKB-KW"/>
</dbReference>
<dbReference type="GO" id="GO:0006952">
    <property type="term" value="P:defense response"/>
    <property type="evidence" value="ECO:0007669"/>
    <property type="project" value="UniProtKB-KW"/>
</dbReference>
<protein>
    <recommendedName>
        <fullName evidence="5">Disease resistance N-terminal domain-containing protein</fullName>
    </recommendedName>
</protein>
<dbReference type="InterPro" id="IPR038005">
    <property type="entry name" value="RX-like_CC"/>
</dbReference>
<feature type="compositionally biased region" description="Basic and acidic residues" evidence="4">
    <location>
        <begin position="111"/>
        <end position="120"/>
    </location>
</feature>
<feature type="region of interest" description="Disordered" evidence="4">
    <location>
        <begin position="89"/>
        <end position="120"/>
    </location>
</feature>
<gene>
    <name evidence="6" type="ORF">FSB_LOCUS23730</name>
</gene>
<feature type="domain" description="Disease resistance N-terminal" evidence="5">
    <location>
        <begin position="6"/>
        <end position="94"/>
    </location>
</feature>